<gene>
    <name evidence="2" type="primary">ycf92</name>
    <name evidence="2" type="ORF">Rhodyp_049</name>
</gene>
<keyword evidence="1" id="KW-1133">Transmembrane helix</keyword>
<evidence type="ECO:0000313" key="2">
    <source>
        <dbReference type="EMBL" id="AOM64327.1"/>
    </source>
</evidence>
<feature type="transmembrane region" description="Helical" evidence="1">
    <location>
        <begin position="165"/>
        <end position="184"/>
    </location>
</feature>
<feature type="transmembrane region" description="Helical" evidence="1">
    <location>
        <begin position="68"/>
        <end position="85"/>
    </location>
</feature>
<reference evidence="2" key="1">
    <citation type="journal article" date="2016" name="BMC Biol.">
        <title>Parallel evolution of highly conserved plastid genome architecture in red seaweeds and seed plants.</title>
        <authorList>
            <person name="Lee J."/>
            <person name="Cho C.H."/>
            <person name="Park S.I."/>
            <person name="Choi J.W."/>
            <person name="Song H.S."/>
            <person name="West J.A."/>
            <person name="Bhattacharya D."/>
            <person name="Yoon H.S."/>
        </authorList>
    </citation>
    <scope>NUCLEOTIDE SEQUENCE</scope>
</reference>
<dbReference type="AlphaFoldDB" id="A0A1C9C7H3"/>
<keyword evidence="1" id="KW-0472">Membrane</keyword>
<protein>
    <recommendedName>
        <fullName evidence="3">Transmembrane protein</fullName>
    </recommendedName>
</protein>
<feature type="transmembrane region" description="Helical" evidence="1">
    <location>
        <begin position="45"/>
        <end position="62"/>
    </location>
</feature>
<evidence type="ECO:0008006" key="3">
    <source>
        <dbReference type="Google" id="ProtNLM"/>
    </source>
</evidence>
<proteinExistence type="predicted"/>
<dbReference type="GeneID" id="29069452"/>
<keyword evidence="2" id="KW-0934">Plastid</keyword>
<name>A0A1C9C7H3_RHOPU</name>
<geneLocation type="plastid" evidence="2"/>
<accession>A0A1C9C7H3</accession>
<keyword evidence="1" id="KW-0812">Transmembrane</keyword>
<evidence type="ECO:0000256" key="1">
    <source>
        <dbReference type="SAM" id="Phobius"/>
    </source>
</evidence>
<sequence length="245" mass="28718">MTYLLSTPLYNQYIFTPITWLHNIKIQHKLSLTFLLLTMMPYQKYLYIIFSIFVVISILLSLKIRQNYHLGLINFIYIAAFYLFLGKINKEKVSISNQAIFNIHFKIFNKCNTAILVLPEFLIRVNGIAILHMISIQLILCTTMYENILMLTLEITKLSNRRLVKVIAICSFACQFLEQIIIYVKTIEVSIKLRNNKSNTISRNIYIAPFIFNNYVSHLKKQINRISSILYVRQIQATNLTTTVF</sequence>
<feature type="transmembrane region" description="Helical" evidence="1">
    <location>
        <begin position="125"/>
        <end position="145"/>
    </location>
</feature>
<dbReference type="RefSeq" id="YP_009293645.1">
    <property type="nucleotide sequence ID" value="NC_031144.1"/>
</dbReference>
<organism evidence="2">
    <name type="scientific">Rhodymenia pseudopalmata</name>
    <name type="common">Red alga</name>
    <dbReference type="NCBI Taxonomy" id="31502"/>
    <lineage>
        <taxon>Eukaryota</taxon>
        <taxon>Rhodophyta</taxon>
        <taxon>Florideophyceae</taxon>
        <taxon>Rhodymeniophycidae</taxon>
        <taxon>Rhodymeniales</taxon>
        <taxon>Rhodymeniaceae</taxon>
        <taxon>Rhodymenia</taxon>
    </lineage>
</organism>
<dbReference type="EMBL" id="KX284709">
    <property type="protein sequence ID" value="AOM64327.1"/>
    <property type="molecule type" value="Genomic_DNA"/>
</dbReference>